<evidence type="ECO:0000313" key="2">
    <source>
        <dbReference type="Proteomes" id="UP001153365"/>
    </source>
</evidence>
<protein>
    <submittedName>
        <fullName evidence="1">Expressed protein</fullName>
    </submittedName>
</protein>
<proteinExistence type="predicted"/>
<sequence>MRITDENSASLLRRYDKTASPEKLEVNQSFIKENDPSIKSDENSFSIKSINLKSIDSCDATALCEKTSDNDFKENKIETPEIELNESADVEEAINNNKHDEAERVSAKKKSPFSLRIYFGDNLDKTLLHTNEEISEIVSKFIGEEIESMDVEKVQVCSYDSKNPDGLDDLHMTPISELFSVLSFLKEQKTVNSDDDLEGVETKYLGYVKALGNLDEEDTPTRDLKLTIESEFVKRLSSHHGSDSTTAFENALEGTLKFGSSLKEREEGEEDKTLRKKDIKNPALKLSDLFIDREINTEELSSLGSATSIPMSAKFSEIFKSPCPTAKFRQLADIISEIFEVVGDKNTDKKYPGSPKCTEENDL</sequence>
<name>A0AAV0B1D4_PHAPC</name>
<dbReference type="EMBL" id="CALTRL010002866">
    <property type="protein sequence ID" value="CAH7676995.1"/>
    <property type="molecule type" value="Genomic_DNA"/>
</dbReference>
<gene>
    <name evidence="1" type="ORF">PPACK8108_LOCUS12106</name>
</gene>
<comment type="caution">
    <text evidence="1">The sequence shown here is derived from an EMBL/GenBank/DDBJ whole genome shotgun (WGS) entry which is preliminary data.</text>
</comment>
<keyword evidence="2" id="KW-1185">Reference proteome</keyword>
<accession>A0AAV0B1D4</accession>
<organism evidence="1 2">
    <name type="scientific">Phakopsora pachyrhizi</name>
    <name type="common">Asian soybean rust disease fungus</name>
    <dbReference type="NCBI Taxonomy" id="170000"/>
    <lineage>
        <taxon>Eukaryota</taxon>
        <taxon>Fungi</taxon>
        <taxon>Dikarya</taxon>
        <taxon>Basidiomycota</taxon>
        <taxon>Pucciniomycotina</taxon>
        <taxon>Pucciniomycetes</taxon>
        <taxon>Pucciniales</taxon>
        <taxon>Phakopsoraceae</taxon>
        <taxon>Phakopsora</taxon>
    </lineage>
</organism>
<dbReference type="Proteomes" id="UP001153365">
    <property type="component" value="Unassembled WGS sequence"/>
</dbReference>
<evidence type="ECO:0000313" key="1">
    <source>
        <dbReference type="EMBL" id="CAH7676995.1"/>
    </source>
</evidence>
<reference evidence="1" key="1">
    <citation type="submission" date="2022-06" db="EMBL/GenBank/DDBJ databases">
        <authorList>
            <consortium name="SYNGENTA / RWTH Aachen University"/>
        </authorList>
    </citation>
    <scope>NUCLEOTIDE SEQUENCE</scope>
</reference>
<dbReference type="AlphaFoldDB" id="A0AAV0B1D4"/>